<reference evidence="9" key="1">
    <citation type="submission" date="2023-10" db="EMBL/GenBank/DDBJ databases">
        <authorList>
            <person name="Chen Y."/>
            <person name="Shah S."/>
            <person name="Dougan E. K."/>
            <person name="Thang M."/>
            <person name="Chan C."/>
        </authorList>
    </citation>
    <scope>NUCLEOTIDE SEQUENCE [LARGE SCALE GENOMIC DNA]</scope>
</reference>
<feature type="transmembrane region" description="Helical" evidence="6">
    <location>
        <begin position="306"/>
        <end position="325"/>
    </location>
</feature>
<accession>A0ABN9PD52</accession>
<dbReference type="EMBL" id="CAUYUJ010000001">
    <property type="protein sequence ID" value="CAK0788032.1"/>
    <property type="molecule type" value="Genomic_DNA"/>
</dbReference>
<name>A0ABN9PD52_9DINO</name>
<organism evidence="9 10">
    <name type="scientific">Prorocentrum cordatum</name>
    <dbReference type="NCBI Taxonomy" id="2364126"/>
    <lineage>
        <taxon>Eukaryota</taxon>
        <taxon>Sar</taxon>
        <taxon>Alveolata</taxon>
        <taxon>Dinophyceae</taxon>
        <taxon>Prorocentrales</taxon>
        <taxon>Prorocentraceae</taxon>
        <taxon>Prorocentrum</taxon>
    </lineage>
</organism>
<sequence>MVVDSKVLLYPVLWAIAKVVAPSMDLTNHVLTATLLRYAVNLGFTSLAHIESVSYHRRVINKNPPAKQLDRELDWDTPVVGSVIAFILVERIAPWLLTNATGFSMTSLILCIVGHYGIVEPVYWAFHVALHWPKMYQGSHSHHHSSIITESVSGTSHPLLETAGYLAIFSMPFLLPAFYGHFSYELVYIYFTFFDIMNCIGHCNFECVPEWLQWGPLKYLIYCTAYHSEHHTKFRKNYCLFCPLWDYLGNTVSKDTYALQKKSLSRKGYQKVDVVFLGHGFGWSSILHMPMVSPYLSTQKAGDVRWWMYPFFPFCALVTLVCRACVRVSLTMQRYSYKHLACATWVVPVLAYNYACGKEWPYINTLLLRAIRDADEQGATHVGLGALNKAVFLNGGGRSLLPHLPAHSRVKVVHGNTLTAAVVCFRLRQCIRPEQELVFTGATSMVGTPVVLRLLQEGFKIRVLTRSAARFAELHRRAGADGARLRQIERYEEGADCRVWVLGTMTTRPLGCLVPAGTTFYEFGVPISNPEFLRPHRVVSVASLRVNRQVCDLTFCHDHSSEQMPSCLAATIIHGLEGHTEHEVGEVDVAKMDGWLQLARKHGFDLSLPEGRQPEGAVFPNPQEAATLVRLADEVALLKRPDAKMALSMDPDATKRAAADLLRDASKSSASHPRTEDEPPAKRLRARHAELAASQTALSAPAELVGGEKPPIRANLKVVSGLSPRRHAAESSPSQAQSTGTPAREYRSASLFCFSLVIPDSYEPALLRFQYAERASIFACEGRAVYSNRPVDIAPEVKTSLVDTNLTCNKGGEFGTALNLKIFLAVWTAVLRDAEFQFHGWTVKVDPDTVFFPRRLLGLLSNHHEPSGSGLYLNNCKYGLHGPMEVLSRKAVHAWAMGASDCVDHFAKVCSGDCYWGEDMFIDQCLSKVLHIRRENEFKLLTEDHCDAPPNWRNGWRGA</sequence>
<dbReference type="InterPro" id="IPR006694">
    <property type="entry name" value="Fatty_acid_hydroxylase"/>
</dbReference>
<proteinExistence type="predicted"/>
<evidence type="ECO:0008006" key="11">
    <source>
        <dbReference type="Google" id="ProtNLM"/>
    </source>
</evidence>
<evidence type="ECO:0000256" key="4">
    <source>
        <dbReference type="ARBA" id="ARBA00023136"/>
    </source>
</evidence>
<comment type="subcellular location">
    <subcellularLocation>
        <location evidence="1">Membrane</location>
        <topology evidence="1">Multi-pass membrane protein</topology>
    </subcellularLocation>
</comment>
<feature type="transmembrane region" description="Helical" evidence="6">
    <location>
        <begin position="105"/>
        <end position="126"/>
    </location>
</feature>
<keyword evidence="3 6" id="KW-1133">Transmembrane helix</keyword>
<feature type="region of interest" description="Disordered" evidence="5">
    <location>
        <begin position="723"/>
        <end position="742"/>
    </location>
</feature>
<dbReference type="Proteomes" id="UP001189429">
    <property type="component" value="Unassembled WGS sequence"/>
</dbReference>
<keyword evidence="4 6" id="KW-0472">Membrane</keyword>
<feature type="domain" description="Fatty acid hydroxylase" evidence="7">
    <location>
        <begin position="117"/>
        <end position="251"/>
    </location>
</feature>
<feature type="transmembrane region" description="Helical" evidence="6">
    <location>
        <begin position="337"/>
        <end position="355"/>
    </location>
</feature>
<keyword evidence="10" id="KW-1185">Reference proteome</keyword>
<feature type="transmembrane region" description="Helical" evidence="6">
    <location>
        <begin position="268"/>
        <end position="286"/>
    </location>
</feature>
<dbReference type="SUPFAM" id="SSF51735">
    <property type="entry name" value="NAD(P)-binding Rossmann-fold domains"/>
    <property type="match status" value="1"/>
</dbReference>
<dbReference type="Gene3D" id="3.40.50.720">
    <property type="entry name" value="NAD(P)-binding Rossmann-like Domain"/>
    <property type="match status" value="1"/>
</dbReference>
<dbReference type="PANTHER" id="PTHR11863">
    <property type="entry name" value="STEROL DESATURASE"/>
    <property type="match status" value="1"/>
</dbReference>
<evidence type="ECO:0000313" key="9">
    <source>
        <dbReference type="EMBL" id="CAK0788032.1"/>
    </source>
</evidence>
<evidence type="ECO:0000259" key="8">
    <source>
        <dbReference type="Pfam" id="PF12076"/>
    </source>
</evidence>
<dbReference type="InterPro" id="IPR050307">
    <property type="entry name" value="Sterol_Desaturase_Related"/>
</dbReference>
<dbReference type="Pfam" id="PF12076">
    <property type="entry name" value="CER1-like_C"/>
    <property type="match status" value="1"/>
</dbReference>
<feature type="transmembrane region" description="Helical" evidence="6">
    <location>
        <begin position="163"/>
        <end position="182"/>
    </location>
</feature>
<dbReference type="Pfam" id="PF04116">
    <property type="entry name" value="FA_hydroxylase"/>
    <property type="match status" value="1"/>
</dbReference>
<gene>
    <name evidence="9" type="ORF">PCOR1329_LOCUS6</name>
</gene>
<feature type="domain" description="Very-long-chain aldehyde decarbonylase CER1-like C-terminal" evidence="8">
    <location>
        <begin position="438"/>
        <end position="604"/>
    </location>
</feature>
<evidence type="ECO:0000256" key="1">
    <source>
        <dbReference type="ARBA" id="ARBA00004141"/>
    </source>
</evidence>
<protein>
    <recommendedName>
        <fullName evidence="11">Fatty acid hydroxylase domain-containing protein</fullName>
    </recommendedName>
</protein>
<keyword evidence="2 6" id="KW-0812">Transmembrane</keyword>
<evidence type="ECO:0000256" key="6">
    <source>
        <dbReference type="SAM" id="Phobius"/>
    </source>
</evidence>
<comment type="caution">
    <text evidence="9">The sequence shown here is derived from an EMBL/GenBank/DDBJ whole genome shotgun (WGS) entry which is preliminary data.</text>
</comment>
<feature type="compositionally biased region" description="Polar residues" evidence="5">
    <location>
        <begin position="731"/>
        <end position="741"/>
    </location>
</feature>
<evidence type="ECO:0000259" key="7">
    <source>
        <dbReference type="Pfam" id="PF04116"/>
    </source>
</evidence>
<evidence type="ECO:0000256" key="3">
    <source>
        <dbReference type="ARBA" id="ARBA00022989"/>
    </source>
</evidence>
<feature type="region of interest" description="Disordered" evidence="5">
    <location>
        <begin position="661"/>
        <end position="682"/>
    </location>
</feature>
<evidence type="ECO:0000256" key="5">
    <source>
        <dbReference type="SAM" id="MobiDB-lite"/>
    </source>
</evidence>
<evidence type="ECO:0000256" key="2">
    <source>
        <dbReference type="ARBA" id="ARBA00022692"/>
    </source>
</evidence>
<dbReference type="InterPro" id="IPR036291">
    <property type="entry name" value="NAD(P)-bd_dom_sf"/>
</dbReference>
<dbReference type="InterPro" id="IPR021940">
    <property type="entry name" value="CER1-like_C"/>
</dbReference>
<evidence type="ECO:0000313" key="10">
    <source>
        <dbReference type="Proteomes" id="UP001189429"/>
    </source>
</evidence>